<name>A0ABQ5G5L7_9ASTR</name>
<reference evidence="1" key="2">
    <citation type="submission" date="2022-01" db="EMBL/GenBank/DDBJ databases">
        <authorList>
            <person name="Yamashiro T."/>
            <person name="Shiraishi A."/>
            <person name="Satake H."/>
            <person name="Nakayama K."/>
        </authorList>
    </citation>
    <scope>NUCLEOTIDE SEQUENCE</scope>
</reference>
<evidence type="ECO:0000313" key="1">
    <source>
        <dbReference type="EMBL" id="GJT70940.1"/>
    </source>
</evidence>
<proteinExistence type="predicted"/>
<dbReference type="EMBL" id="BQNB010018125">
    <property type="protein sequence ID" value="GJT70940.1"/>
    <property type="molecule type" value="Genomic_DNA"/>
</dbReference>
<protein>
    <submittedName>
        <fullName evidence="1">Uncharacterized protein</fullName>
    </submittedName>
</protein>
<evidence type="ECO:0000313" key="2">
    <source>
        <dbReference type="Proteomes" id="UP001151760"/>
    </source>
</evidence>
<reference evidence="1" key="1">
    <citation type="journal article" date="2022" name="Int. J. Mol. Sci.">
        <title>Draft Genome of Tanacetum Coccineum: Genomic Comparison of Closely Related Tanacetum-Family Plants.</title>
        <authorList>
            <person name="Yamashiro T."/>
            <person name="Shiraishi A."/>
            <person name="Nakayama K."/>
            <person name="Satake H."/>
        </authorList>
    </citation>
    <scope>NUCLEOTIDE SEQUENCE</scope>
</reference>
<gene>
    <name evidence="1" type="ORF">Tco_1030226</name>
</gene>
<dbReference type="Proteomes" id="UP001151760">
    <property type="component" value="Unassembled WGS sequence"/>
</dbReference>
<sequence>MWRTSHALTRAQYARRGNLALTASLSSVNQLVCVNRTNLSQVVSSSRSSALLGQVTYLVASSTLDTVARSMLCRVHLHARDCFQLYLLRQHSPGGWAYAFHQDKASSVKVPVAIVTLFSSAHLLRENTYLFPVSATGVPVHPKDLPDLLSVGFLNDIFPEIRITIPTHKDSRFIDLTSDEDPIDEDRDTRVGDLEVSVSLGEILSGGRKSQESNIYGIIAGRAIIVRRVNSRPTGDRGIDNGFVSTVDAEARRQGISEVGYGIRDTWVDPVEADPEIAPTTLGEVSTRVLELAELYERDTQDMYALLEDAQDGRTRISQRVAMDSQRVDLLVGDRMTLQETV</sequence>
<accession>A0ABQ5G5L7</accession>
<keyword evidence="2" id="KW-1185">Reference proteome</keyword>
<comment type="caution">
    <text evidence="1">The sequence shown here is derived from an EMBL/GenBank/DDBJ whole genome shotgun (WGS) entry which is preliminary data.</text>
</comment>
<organism evidence="1 2">
    <name type="scientific">Tanacetum coccineum</name>
    <dbReference type="NCBI Taxonomy" id="301880"/>
    <lineage>
        <taxon>Eukaryota</taxon>
        <taxon>Viridiplantae</taxon>
        <taxon>Streptophyta</taxon>
        <taxon>Embryophyta</taxon>
        <taxon>Tracheophyta</taxon>
        <taxon>Spermatophyta</taxon>
        <taxon>Magnoliopsida</taxon>
        <taxon>eudicotyledons</taxon>
        <taxon>Gunneridae</taxon>
        <taxon>Pentapetalae</taxon>
        <taxon>asterids</taxon>
        <taxon>campanulids</taxon>
        <taxon>Asterales</taxon>
        <taxon>Asteraceae</taxon>
        <taxon>Asteroideae</taxon>
        <taxon>Anthemideae</taxon>
        <taxon>Anthemidinae</taxon>
        <taxon>Tanacetum</taxon>
    </lineage>
</organism>